<proteinExistence type="inferred from homology"/>
<dbReference type="InterPro" id="IPR003507">
    <property type="entry name" value="S66_fam"/>
</dbReference>
<dbReference type="GO" id="GO:0008236">
    <property type="term" value="F:serine-type peptidase activity"/>
    <property type="evidence" value="ECO:0007669"/>
    <property type="project" value="UniProtKB-KW"/>
</dbReference>
<dbReference type="CDD" id="cd07025">
    <property type="entry name" value="Peptidase_S66"/>
    <property type="match status" value="1"/>
</dbReference>
<dbReference type="InterPro" id="IPR040921">
    <property type="entry name" value="Peptidase_S66C"/>
</dbReference>
<dbReference type="PROSITE" id="PS51318">
    <property type="entry name" value="TAT"/>
    <property type="match status" value="1"/>
</dbReference>
<keyword evidence="5" id="KW-0720">Serine protease</keyword>
<protein>
    <submittedName>
        <fullName evidence="10">LD-carboxypeptidase</fullName>
    </submittedName>
</protein>
<dbReference type="PIRSF" id="PIRSF028757">
    <property type="entry name" value="LD-carboxypeptidase"/>
    <property type="match status" value="1"/>
</dbReference>
<comment type="caution">
    <text evidence="10">The sequence shown here is derived from an EMBL/GenBank/DDBJ whole genome shotgun (WGS) entry which is preliminary data.</text>
</comment>
<gene>
    <name evidence="10" type="ORF">F4U95_05620</name>
    <name evidence="9" type="ORF">F4U96_05620</name>
</gene>
<dbReference type="InterPro" id="IPR029062">
    <property type="entry name" value="Class_I_gatase-like"/>
</dbReference>
<dbReference type="Proteomes" id="UP000325933">
    <property type="component" value="Unassembled WGS sequence"/>
</dbReference>
<dbReference type="Proteomes" id="UP000326364">
    <property type="component" value="Unassembled WGS sequence"/>
</dbReference>
<dbReference type="InterPro" id="IPR040449">
    <property type="entry name" value="Peptidase_S66_N"/>
</dbReference>
<dbReference type="GO" id="GO:0004180">
    <property type="term" value="F:carboxypeptidase activity"/>
    <property type="evidence" value="ECO:0007669"/>
    <property type="project" value="UniProtKB-KW"/>
</dbReference>
<feature type="active site" description="Nucleophile" evidence="6">
    <location>
        <position position="145"/>
    </location>
</feature>
<feature type="domain" description="LD-carboxypeptidase N-terminal" evidence="7">
    <location>
        <begin position="48"/>
        <end position="165"/>
    </location>
</feature>
<feature type="active site" description="Charge relay system" evidence="6">
    <location>
        <position position="320"/>
    </location>
</feature>
<evidence type="ECO:0000256" key="5">
    <source>
        <dbReference type="ARBA" id="ARBA00022825"/>
    </source>
</evidence>
<evidence type="ECO:0000313" key="11">
    <source>
        <dbReference type="Proteomes" id="UP000325933"/>
    </source>
</evidence>
<keyword evidence="12" id="KW-1185">Reference proteome</keyword>
<evidence type="ECO:0000259" key="8">
    <source>
        <dbReference type="Pfam" id="PF17676"/>
    </source>
</evidence>
<sequence>MRIDRRDMMAGALAGIGAGMGALLAGLPAMAAPTPWVKPPRLRAGDTVGLIEPAGFTDDNFDLDLVKDTITAMGLKSKAAPHLAGRYGYLAGTDKDRAADVNAMFADPEVRAVFAVRGGWGCARILPLLDFATIRKNPKLLVGFSDITALHLAFAAKAGFTTIHGPNAASSWGQYSWDAFRAVAFDGATPTFANPVGHEDRLAQRAGRIRTFRPGVARGRLLGGNLTVLTALMGTPWLPDFDGALLFIEDVGEQPYRIDRMLTQLSLAGVLGRVKGVIFGQCSDCGPGGPSYGGFTLSQVLQQHLEPLGIPAFQGAQFGHVANQYSLPIGIAAEMDATAGTVRLLESAVV</sequence>
<dbReference type="Gene3D" id="3.40.50.10740">
    <property type="entry name" value="Class I glutamine amidotransferase-like"/>
    <property type="match status" value="1"/>
</dbReference>
<keyword evidence="4" id="KW-0378">Hydrolase</keyword>
<dbReference type="PANTHER" id="PTHR30237:SF2">
    <property type="entry name" value="MUREIN TETRAPEPTIDE CARBOXYPEPTIDASE"/>
    <property type="match status" value="1"/>
</dbReference>
<organism evidence="10 11">
    <name type="scientific">Sphingobium limneticum</name>
    <dbReference type="NCBI Taxonomy" id="1007511"/>
    <lineage>
        <taxon>Bacteria</taxon>
        <taxon>Pseudomonadati</taxon>
        <taxon>Pseudomonadota</taxon>
        <taxon>Alphaproteobacteria</taxon>
        <taxon>Sphingomonadales</taxon>
        <taxon>Sphingomonadaceae</taxon>
        <taxon>Sphingobium</taxon>
    </lineage>
</organism>
<dbReference type="PANTHER" id="PTHR30237">
    <property type="entry name" value="MURAMOYLTETRAPEPTIDE CARBOXYPEPTIDASE"/>
    <property type="match status" value="1"/>
</dbReference>
<evidence type="ECO:0000313" key="10">
    <source>
        <dbReference type="EMBL" id="KAA9032354.1"/>
    </source>
</evidence>
<keyword evidence="3" id="KW-0645">Protease</keyword>
<dbReference type="InterPro" id="IPR027478">
    <property type="entry name" value="LdcA_N"/>
</dbReference>
<dbReference type="EMBL" id="VYQA01000003">
    <property type="protein sequence ID" value="KAA9032354.1"/>
    <property type="molecule type" value="Genomic_DNA"/>
</dbReference>
<dbReference type="Pfam" id="PF17676">
    <property type="entry name" value="Peptidase_S66C"/>
    <property type="match status" value="1"/>
</dbReference>
<dbReference type="RefSeq" id="WP_150425041.1">
    <property type="nucleotide sequence ID" value="NZ_VYQA01000003.1"/>
</dbReference>
<dbReference type="SUPFAM" id="SSF141986">
    <property type="entry name" value="LD-carboxypeptidase A C-terminal domain-like"/>
    <property type="match status" value="1"/>
</dbReference>
<comment type="similarity">
    <text evidence="1">Belongs to the peptidase S66 family.</text>
</comment>
<dbReference type="EMBL" id="VYQB01000003">
    <property type="protein sequence ID" value="KAA9019904.1"/>
    <property type="molecule type" value="Genomic_DNA"/>
</dbReference>
<reference evidence="11 12" key="1">
    <citation type="submission" date="2019-09" db="EMBL/GenBank/DDBJ databases">
        <authorList>
            <person name="Feng G."/>
        </authorList>
    </citation>
    <scope>NUCLEOTIDE SEQUENCE [LARGE SCALE GENOMIC DNA]</scope>
    <source>
        <strain evidence="10 11">KACC 19283</strain>
        <strain evidence="9 12">KACC 19284</strain>
    </source>
</reference>
<feature type="active site" description="Charge relay system" evidence="6">
    <location>
        <position position="249"/>
    </location>
</feature>
<evidence type="ECO:0000256" key="1">
    <source>
        <dbReference type="ARBA" id="ARBA00010233"/>
    </source>
</evidence>
<dbReference type="GO" id="GO:0006508">
    <property type="term" value="P:proteolysis"/>
    <property type="evidence" value="ECO:0007669"/>
    <property type="project" value="UniProtKB-KW"/>
</dbReference>
<evidence type="ECO:0000256" key="4">
    <source>
        <dbReference type="ARBA" id="ARBA00022801"/>
    </source>
</evidence>
<evidence type="ECO:0000313" key="9">
    <source>
        <dbReference type="EMBL" id="KAA9019904.1"/>
    </source>
</evidence>
<evidence type="ECO:0000256" key="2">
    <source>
        <dbReference type="ARBA" id="ARBA00022645"/>
    </source>
</evidence>
<dbReference type="SUPFAM" id="SSF52317">
    <property type="entry name" value="Class I glutamine amidotransferase-like"/>
    <property type="match status" value="1"/>
</dbReference>
<evidence type="ECO:0000259" key="7">
    <source>
        <dbReference type="Pfam" id="PF02016"/>
    </source>
</evidence>
<dbReference type="InterPro" id="IPR027461">
    <property type="entry name" value="Carboxypeptidase_A_C_sf"/>
</dbReference>
<evidence type="ECO:0000256" key="3">
    <source>
        <dbReference type="ARBA" id="ARBA00022670"/>
    </source>
</evidence>
<keyword evidence="2 10" id="KW-0121">Carboxypeptidase</keyword>
<dbReference type="Pfam" id="PF02016">
    <property type="entry name" value="Peptidase_S66"/>
    <property type="match status" value="1"/>
</dbReference>
<name>A0A5J5I8K1_9SPHN</name>
<dbReference type="AlphaFoldDB" id="A0A5J5I8K1"/>
<dbReference type="Gene3D" id="3.50.30.60">
    <property type="entry name" value="LD-carboxypeptidase A C-terminal domain-like"/>
    <property type="match status" value="1"/>
</dbReference>
<accession>A0A5J5I8K1</accession>
<feature type="domain" description="LD-carboxypeptidase C-terminal" evidence="8">
    <location>
        <begin position="218"/>
        <end position="335"/>
    </location>
</feature>
<evidence type="ECO:0000256" key="6">
    <source>
        <dbReference type="PIRSR" id="PIRSR028757-1"/>
    </source>
</evidence>
<dbReference type="InterPro" id="IPR006311">
    <property type="entry name" value="TAT_signal"/>
</dbReference>
<evidence type="ECO:0000313" key="12">
    <source>
        <dbReference type="Proteomes" id="UP000326364"/>
    </source>
</evidence>